<reference evidence="2" key="1">
    <citation type="journal article" date="2013" name="Mol. Plant Microbe Interact.">
        <title>Global aspects of pacC regulation of pathogenicity genes in Colletotrichum gloeosporioides as revealed by transcriptome analysis.</title>
        <authorList>
            <person name="Alkan N."/>
            <person name="Meng X."/>
            <person name="Friedlander G."/>
            <person name="Reuveni E."/>
            <person name="Sukno S."/>
            <person name="Sherman A."/>
            <person name="Thon M."/>
            <person name="Fluhr R."/>
            <person name="Prusky D."/>
        </authorList>
    </citation>
    <scope>NUCLEOTIDE SEQUENCE [LARGE SCALE GENOMIC DNA]</scope>
    <source>
        <strain evidence="2">Cg-14</strain>
    </source>
</reference>
<dbReference type="EMBL" id="AMYD01004237">
    <property type="protein sequence ID" value="EQB43562.1"/>
    <property type="molecule type" value="Genomic_DNA"/>
</dbReference>
<name>T0JK64_COLGC</name>
<dbReference type="AlphaFoldDB" id="T0JK64"/>
<comment type="caution">
    <text evidence="1">The sequence shown here is derived from an EMBL/GenBank/DDBJ whole genome shotgun (WGS) entry which is preliminary data.</text>
</comment>
<evidence type="ECO:0000313" key="1">
    <source>
        <dbReference type="EMBL" id="EQB43562.1"/>
    </source>
</evidence>
<dbReference type="HOGENOM" id="CLU_3426887_0_0_1"/>
<sequence>MDGAKATESCASDAAIFIKRR</sequence>
<gene>
    <name evidence="1" type="ORF">CGLO_17769</name>
</gene>
<protein>
    <submittedName>
        <fullName evidence="1">Uncharacterized protein</fullName>
    </submittedName>
</protein>
<dbReference type="Proteomes" id="UP000015530">
    <property type="component" value="Unassembled WGS sequence"/>
</dbReference>
<accession>T0JK64</accession>
<proteinExistence type="predicted"/>
<organism evidence="1 2">
    <name type="scientific">Colletotrichum gloeosporioides (strain Cg-14)</name>
    <name type="common">Anthracnose fungus</name>
    <name type="synonym">Glomerella cingulata</name>
    <dbReference type="NCBI Taxonomy" id="1237896"/>
    <lineage>
        <taxon>Eukaryota</taxon>
        <taxon>Fungi</taxon>
        <taxon>Dikarya</taxon>
        <taxon>Ascomycota</taxon>
        <taxon>Pezizomycotina</taxon>
        <taxon>Sordariomycetes</taxon>
        <taxon>Hypocreomycetidae</taxon>
        <taxon>Glomerellales</taxon>
        <taxon>Glomerellaceae</taxon>
        <taxon>Colletotrichum</taxon>
        <taxon>Colletotrichum gloeosporioides species complex</taxon>
    </lineage>
</organism>
<evidence type="ECO:0000313" key="2">
    <source>
        <dbReference type="Proteomes" id="UP000015530"/>
    </source>
</evidence>